<accession>A0AB34GB32</accession>
<dbReference type="AlphaFoldDB" id="A0AB34GB32"/>
<dbReference type="SUPFAM" id="SSF54236">
    <property type="entry name" value="Ubiquitin-like"/>
    <property type="match status" value="1"/>
</dbReference>
<feature type="domain" description="FERM N-terminal" evidence="1">
    <location>
        <begin position="25"/>
        <end position="59"/>
    </location>
</feature>
<dbReference type="InterPro" id="IPR018979">
    <property type="entry name" value="FERM_N"/>
</dbReference>
<dbReference type="Proteomes" id="UP001159641">
    <property type="component" value="Unassembled WGS sequence"/>
</dbReference>
<comment type="caution">
    <text evidence="2">The sequence shown here is derived from an EMBL/GenBank/DDBJ whole genome shotgun (WGS) entry which is preliminary data.</text>
</comment>
<dbReference type="PANTHER" id="PTHR23280:SF18">
    <property type="entry name" value="BAND 4.1-LIKE PROTEIN 4B"/>
    <property type="match status" value="1"/>
</dbReference>
<reference evidence="2 3" key="1">
    <citation type="submission" date="2022-11" db="EMBL/GenBank/DDBJ databases">
        <title>Whole genome sequence of Eschrichtius robustus ER-17-0199.</title>
        <authorList>
            <person name="Bruniche-Olsen A."/>
            <person name="Black A.N."/>
            <person name="Fields C.J."/>
            <person name="Walden K."/>
            <person name="Dewoody J.A."/>
        </authorList>
    </citation>
    <scope>NUCLEOTIDE SEQUENCE [LARGE SCALE GENOMIC DNA]</scope>
    <source>
        <strain evidence="2">ER-17-0199</strain>
        <tissue evidence="2">Blubber</tissue>
    </source>
</reference>
<sequence length="159" mass="17232">MATSDLQLQGKSRMAVWIGGNYELLKKHAKGQDLFDQIVYHLDLVETDYFGLQFLDSAQVAATAFQPHGFPESQGCDSIMKDSAVSLCSLGCQAFPSAGALALCSRRDVHGEIRACFPGHTPADAQILQALKPFKQQLCEYDALFFPTRAGVGSSSAEL</sequence>
<evidence type="ECO:0000313" key="2">
    <source>
        <dbReference type="EMBL" id="KAJ8776393.1"/>
    </source>
</evidence>
<gene>
    <name evidence="2" type="ORF">J1605_001240</name>
</gene>
<dbReference type="EMBL" id="JAIQCJ010002419">
    <property type="protein sequence ID" value="KAJ8776393.1"/>
    <property type="molecule type" value="Genomic_DNA"/>
</dbReference>
<keyword evidence="3" id="KW-1185">Reference proteome</keyword>
<dbReference type="Pfam" id="PF09379">
    <property type="entry name" value="FERM_N"/>
    <property type="match status" value="1"/>
</dbReference>
<protein>
    <recommendedName>
        <fullName evidence="1">FERM N-terminal domain-containing protein</fullName>
    </recommendedName>
</protein>
<organism evidence="2 3">
    <name type="scientific">Eschrichtius robustus</name>
    <name type="common">California gray whale</name>
    <name type="synonym">Eschrichtius gibbosus</name>
    <dbReference type="NCBI Taxonomy" id="9764"/>
    <lineage>
        <taxon>Eukaryota</taxon>
        <taxon>Metazoa</taxon>
        <taxon>Chordata</taxon>
        <taxon>Craniata</taxon>
        <taxon>Vertebrata</taxon>
        <taxon>Euteleostomi</taxon>
        <taxon>Mammalia</taxon>
        <taxon>Eutheria</taxon>
        <taxon>Laurasiatheria</taxon>
        <taxon>Artiodactyla</taxon>
        <taxon>Whippomorpha</taxon>
        <taxon>Cetacea</taxon>
        <taxon>Mysticeti</taxon>
        <taxon>Eschrichtiidae</taxon>
        <taxon>Eschrichtius</taxon>
    </lineage>
</organism>
<dbReference type="GO" id="GO:0031032">
    <property type="term" value="P:actomyosin structure organization"/>
    <property type="evidence" value="ECO:0007669"/>
    <property type="project" value="TreeGrafter"/>
</dbReference>
<dbReference type="GO" id="GO:0005856">
    <property type="term" value="C:cytoskeleton"/>
    <property type="evidence" value="ECO:0007669"/>
    <property type="project" value="TreeGrafter"/>
</dbReference>
<dbReference type="Gene3D" id="3.10.20.90">
    <property type="entry name" value="Phosphatidylinositol 3-kinase Catalytic Subunit, Chain A, domain 1"/>
    <property type="match status" value="1"/>
</dbReference>
<dbReference type="InterPro" id="IPR029071">
    <property type="entry name" value="Ubiquitin-like_domsf"/>
</dbReference>
<dbReference type="PANTHER" id="PTHR23280">
    <property type="entry name" value="4.1 G PROTEIN"/>
    <property type="match status" value="1"/>
</dbReference>
<evidence type="ECO:0000313" key="3">
    <source>
        <dbReference type="Proteomes" id="UP001159641"/>
    </source>
</evidence>
<name>A0AB34GB32_ESCRO</name>
<proteinExistence type="predicted"/>
<evidence type="ECO:0000259" key="1">
    <source>
        <dbReference type="Pfam" id="PF09379"/>
    </source>
</evidence>